<dbReference type="InterPro" id="IPR005119">
    <property type="entry name" value="LysR_subst-bd"/>
</dbReference>
<dbReference type="Pfam" id="PF03466">
    <property type="entry name" value="LysR_substrate"/>
    <property type="match status" value="1"/>
</dbReference>
<keyword evidence="4" id="KW-0804">Transcription</keyword>
<dbReference type="InterPro" id="IPR000847">
    <property type="entry name" value="LysR_HTH_N"/>
</dbReference>
<keyword evidence="7" id="KW-1185">Reference proteome</keyword>
<dbReference type="InterPro" id="IPR036390">
    <property type="entry name" value="WH_DNA-bd_sf"/>
</dbReference>
<keyword evidence="3" id="KW-0238">DNA-binding</keyword>
<dbReference type="SUPFAM" id="SSF53850">
    <property type="entry name" value="Periplasmic binding protein-like II"/>
    <property type="match status" value="1"/>
</dbReference>
<sequence>MAQKIPRISLEQWAVLQAVIDEGSYARAAEALSRSPSSISYALKGMQEQLPVEVLTMQGRKATLSPAGEALLRQARVLVDDALSLEYLASNLAEGWETEIRLAVEAIFPTALLSQALAAFVPESRASRVLLIESVLSGTQEALLNKEADLAITHRAPPGFLGQPLLDVLFLAVAHPEHPLHQLERELTHHDLRAHRQFVVRDSGLKRRQDAGWLDAEQRWTVSQLSTSIQFATDGLGFAWLPYEHIRRELEAGRLKPLPLVEGGQRQETLFLVHADRNAAGPATQALAATLQAAAKQWQQAMVR</sequence>
<dbReference type="Proteomes" id="UP001500133">
    <property type="component" value="Unassembled WGS sequence"/>
</dbReference>
<evidence type="ECO:0000313" key="7">
    <source>
        <dbReference type="Proteomes" id="UP001500133"/>
    </source>
</evidence>
<dbReference type="Gene3D" id="1.10.10.10">
    <property type="entry name" value="Winged helix-like DNA-binding domain superfamily/Winged helix DNA-binding domain"/>
    <property type="match status" value="1"/>
</dbReference>
<proteinExistence type="inferred from homology"/>
<dbReference type="PANTHER" id="PTHR30126:SF88">
    <property type="entry name" value="TRANSCRIPTIONAL REGULATOR-RELATED"/>
    <property type="match status" value="1"/>
</dbReference>
<dbReference type="EMBL" id="BAAAZT010000077">
    <property type="protein sequence ID" value="GAA3910692.1"/>
    <property type="molecule type" value="Genomic_DNA"/>
</dbReference>
<evidence type="ECO:0000259" key="5">
    <source>
        <dbReference type="PROSITE" id="PS50931"/>
    </source>
</evidence>
<accession>A0ABP7LXS9</accession>
<dbReference type="Gene3D" id="3.40.190.290">
    <property type="match status" value="1"/>
</dbReference>
<dbReference type="Pfam" id="PF00126">
    <property type="entry name" value="HTH_1"/>
    <property type="match status" value="1"/>
</dbReference>
<comment type="similarity">
    <text evidence="1">Belongs to the LysR transcriptional regulatory family.</text>
</comment>
<evidence type="ECO:0000256" key="4">
    <source>
        <dbReference type="ARBA" id="ARBA00023163"/>
    </source>
</evidence>
<dbReference type="SUPFAM" id="SSF46785">
    <property type="entry name" value="Winged helix' DNA-binding domain"/>
    <property type="match status" value="1"/>
</dbReference>
<evidence type="ECO:0000313" key="6">
    <source>
        <dbReference type="EMBL" id="GAA3910692.1"/>
    </source>
</evidence>
<dbReference type="PROSITE" id="PS50931">
    <property type="entry name" value="HTH_LYSR"/>
    <property type="match status" value="1"/>
</dbReference>
<comment type="caution">
    <text evidence="6">The sequence shown here is derived from an EMBL/GenBank/DDBJ whole genome shotgun (WGS) entry which is preliminary data.</text>
</comment>
<evidence type="ECO:0000256" key="3">
    <source>
        <dbReference type="ARBA" id="ARBA00023125"/>
    </source>
</evidence>
<dbReference type="PANTHER" id="PTHR30126">
    <property type="entry name" value="HTH-TYPE TRANSCRIPTIONAL REGULATOR"/>
    <property type="match status" value="1"/>
</dbReference>
<name>A0ABP7LXS9_9GAMM</name>
<dbReference type="InterPro" id="IPR036388">
    <property type="entry name" value="WH-like_DNA-bd_sf"/>
</dbReference>
<evidence type="ECO:0000256" key="2">
    <source>
        <dbReference type="ARBA" id="ARBA00023015"/>
    </source>
</evidence>
<feature type="domain" description="HTH lysR-type" evidence="5">
    <location>
        <begin position="8"/>
        <end position="65"/>
    </location>
</feature>
<organism evidence="6 7">
    <name type="scientific">Halomonas cibimaris</name>
    <dbReference type="NCBI Taxonomy" id="657012"/>
    <lineage>
        <taxon>Bacteria</taxon>
        <taxon>Pseudomonadati</taxon>
        <taxon>Pseudomonadota</taxon>
        <taxon>Gammaproteobacteria</taxon>
        <taxon>Oceanospirillales</taxon>
        <taxon>Halomonadaceae</taxon>
        <taxon>Halomonas</taxon>
    </lineage>
</organism>
<reference evidence="7" key="1">
    <citation type="journal article" date="2019" name="Int. J. Syst. Evol. Microbiol.">
        <title>The Global Catalogue of Microorganisms (GCM) 10K type strain sequencing project: providing services to taxonomists for standard genome sequencing and annotation.</title>
        <authorList>
            <consortium name="The Broad Institute Genomics Platform"/>
            <consortium name="The Broad Institute Genome Sequencing Center for Infectious Disease"/>
            <person name="Wu L."/>
            <person name="Ma J."/>
        </authorList>
    </citation>
    <scope>NUCLEOTIDE SEQUENCE [LARGE SCALE GENOMIC DNA]</scope>
    <source>
        <strain evidence="7">JCM 16914</strain>
    </source>
</reference>
<evidence type="ECO:0000256" key="1">
    <source>
        <dbReference type="ARBA" id="ARBA00009437"/>
    </source>
</evidence>
<dbReference type="RefSeq" id="WP_344705005.1">
    <property type="nucleotide sequence ID" value="NZ_BAAAZT010000077.1"/>
</dbReference>
<keyword evidence="2" id="KW-0805">Transcription regulation</keyword>
<gene>
    <name evidence="6" type="ORF">GCM10022228_22140</name>
</gene>
<protein>
    <submittedName>
        <fullName evidence="6">LysR family transcriptional regulator</fullName>
    </submittedName>
</protein>